<proteinExistence type="predicted"/>
<name>A0ABR3D2Y3_NEUIN</name>
<feature type="non-terminal residue" evidence="2">
    <location>
        <position position="96"/>
    </location>
</feature>
<dbReference type="EMBL" id="JAVLET010000011">
    <property type="protein sequence ID" value="KAL0467042.1"/>
    <property type="molecule type" value="Genomic_DNA"/>
</dbReference>
<accession>A0ABR3D2Y3</accession>
<keyword evidence="3" id="KW-1185">Reference proteome</keyword>
<feature type="region of interest" description="Disordered" evidence="1">
    <location>
        <begin position="27"/>
        <end position="63"/>
    </location>
</feature>
<evidence type="ECO:0000313" key="2">
    <source>
        <dbReference type="EMBL" id="KAL0467042.1"/>
    </source>
</evidence>
<gene>
    <name evidence="2" type="ORF">QR685DRAFT_96943</name>
</gene>
<comment type="caution">
    <text evidence="2">The sequence shown here is derived from an EMBL/GenBank/DDBJ whole genome shotgun (WGS) entry which is preliminary data.</text>
</comment>
<organism evidence="2 3">
    <name type="scientific">Neurospora intermedia</name>
    <dbReference type="NCBI Taxonomy" id="5142"/>
    <lineage>
        <taxon>Eukaryota</taxon>
        <taxon>Fungi</taxon>
        <taxon>Dikarya</taxon>
        <taxon>Ascomycota</taxon>
        <taxon>Pezizomycotina</taxon>
        <taxon>Sordariomycetes</taxon>
        <taxon>Sordariomycetidae</taxon>
        <taxon>Sordariales</taxon>
        <taxon>Sordariaceae</taxon>
        <taxon>Neurospora</taxon>
    </lineage>
</organism>
<evidence type="ECO:0000313" key="3">
    <source>
        <dbReference type="Proteomes" id="UP001451303"/>
    </source>
</evidence>
<dbReference type="Proteomes" id="UP001451303">
    <property type="component" value="Unassembled WGS sequence"/>
</dbReference>
<protein>
    <submittedName>
        <fullName evidence="2">Uncharacterized protein</fullName>
    </submittedName>
</protein>
<evidence type="ECO:0000256" key="1">
    <source>
        <dbReference type="SAM" id="MobiDB-lite"/>
    </source>
</evidence>
<reference evidence="2 3" key="1">
    <citation type="submission" date="2023-09" db="EMBL/GenBank/DDBJ databases">
        <title>Multi-omics analysis of a traditional fermented food reveals byproduct-associated fungal strains for waste-to-food upcycling.</title>
        <authorList>
            <consortium name="Lawrence Berkeley National Laboratory"/>
            <person name="Rekdal V.M."/>
            <person name="Villalobos-Escobedo J.M."/>
            <person name="Rodriguez-Valeron N."/>
            <person name="Garcia M.O."/>
            <person name="Vasquez D.P."/>
            <person name="Damayanti I."/>
            <person name="Sorensen P.M."/>
            <person name="Baidoo E.E."/>
            <person name="De Carvalho A.C."/>
            <person name="Riley R."/>
            <person name="Lipzen A."/>
            <person name="He G."/>
            <person name="Yan M."/>
            <person name="Haridas S."/>
            <person name="Daum C."/>
            <person name="Yoshinaga Y."/>
            <person name="Ng V."/>
            <person name="Grigoriev I.V."/>
            <person name="Munk R."/>
            <person name="Nuraida L."/>
            <person name="Wijaya C.H."/>
            <person name="Morales P.-C."/>
            <person name="Keasling J.D."/>
        </authorList>
    </citation>
    <scope>NUCLEOTIDE SEQUENCE [LARGE SCALE GENOMIC DNA]</scope>
    <source>
        <strain evidence="2 3">FGSC 2613</strain>
    </source>
</reference>
<sequence length="96" mass="10934">MFNLLQLRFRNTIVDIEDTLYEISLEPRLMPNSPDVHQRQTRSNVSTPTLRPRDDTASSLVPKDPGANVRVVVRVRAFLPRGKLEIHVFISPPDTA</sequence>